<evidence type="ECO:0000256" key="13">
    <source>
        <dbReference type="SAM" id="MobiDB-lite"/>
    </source>
</evidence>
<dbReference type="STRING" id="5627.A0A1C7LWH4"/>
<name>A0A1C7LWH4_GRIFR</name>
<dbReference type="AlphaFoldDB" id="A0A1C7LWH4"/>
<dbReference type="GO" id="GO:0004519">
    <property type="term" value="F:endonuclease activity"/>
    <property type="evidence" value="ECO:0007669"/>
    <property type="project" value="UniProtKB-KW"/>
</dbReference>
<dbReference type="InterPro" id="IPR011084">
    <property type="entry name" value="DRMBL"/>
</dbReference>
<organism evidence="15 16">
    <name type="scientific">Grifola frondosa</name>
    <name type="common">Maitake</name>
    <name type="synonym">Polyporus frondosus</name>
    <dbReference type="NCBI Taxonomy" id="5627"/>
    <lineage>
        <taxon>Eukaryota</taxon>
        <taxon>Fungi</taxon>
        <taxon>Dikarya</taxon>
        <taxon>Basidiomycota</taxon>
        <taxon>Agaricomycotina</taxon>
        <taxon>Agaricomycetes</taxon>
        <taxon>Polyporales</taxon>
        <taxon>Grifolaceae</taxon>
        <taxon>Grifola</taxon>
    </lineage>
</organism>
<dbReference type="SUPFAM" id="SSF56281">
    <property type="entry name" value="Metallo-hydrolase/oxidoreductase"/>
    <property type="match status" value="1"/>
</dbReference>
<dbReference type="GO" id="GO:0005634">
    <property type="term" value="C:nucleus"/>
    <property type="evidence" value="ECO:0007669"/>
    <property type="project" value="UniProtKB-SubCell"/>
</dbReference>
<dbReference type="EMBL" id="LUGG01000019">
    <property type="protein sequence ID" value="OBZ69030.1"/>
    <property type="molecule type" value="Genomic_DNA"/>
</dbReference>
<evidence type="ECO:0000256" key="11">
    <source>
        <dbReference type="ARBA" id="ARBA00039759"/>
    </source>
</evidence>
<comment type="caution">
    <text evidence="15">The sequence shown here is derived from an EMBL/GenBank/DDBJ whole genome shotgun (WGS) entry which is preliminary data.</text>
</comment>
<protein>
    <recommendedName>
        <fullName evidence="11">Protein artemis</fullName>
    </recommendedName>
    <alternativeName>
        <fullName evidence="12">DNA cross-link repair 1C protein</fullName>
    </alternativeName>
</protein>
<dbReference type="GO" id="GO:0035312">
    <property type="term" value="F:5'-3' DNA exonuclease activity"/>
    <property type="evidence" value="ECO:0007669"/>
    <property type="project" value="TreeGrafter"/>
</dbReference>
<evidence type="ECO:0000256" key="10">
    <source>
        <dbReference type="ARBA" id="ARBA00023242"/>
    </source>
</evidence>
<keyword evidence="3" id="KW-0540">Nuclease</keyword>
<evidence type="ECO:0000256" key="8">
    <source>
        <dbReference type="ARBA" id="ARBA00023172"/>
    </source>
</evidence>
<dbReference type="Pfam" id="PF07522">
    <property type="entry name" value="DRMBL"/>
    <property type="match status" value="1"/>
</dbReference>
<keyword evidence="10" id="KW-0539">Nucleus</keyword>
<sequence>MWSSVISRATRVSLLICPGLIFFAIKIPLTTGSPAYICNCTLATPELPRTAHNRAINVRFTLSKVSMPTGTPYDSFALPYSIRVDNFAPPTNPDTKVKLHLLTHTHSDHVNGLSARSFSGRIVCTQDAKEMLLRHEVYHERALKDMECRTEQIRTFSHLKIDPRKTDGGLDYSCSRDLVKIIPLHTPTEFHLSGSETVTITLFDANHCPGASMFLIEGAKGAVLHTGDFRAEPWFLESLQRNPFIQKYLAALSLHSTRDSVSSTQAPSSDVCQTLDTIYLDTACLLGTVNAPSKTEATSGLVSLMSLFPPTALFFINSWTWGYEDILKAVAQAFRSKIHVDRYKHSVYSHIASDPFLRSILTCDAASTRFHACERFNRCDHVSVDGQKSHAPFAAGTSKTKAAGGKHVVYVNPVSMGMAAWELYLKDTRERLQNGEIVNNLLVPLARHSTLPELKAFVSMFKPRRVVPNTLDPSLKGLDKQHVCVRFWDAPDESEISSSMLDDGDWGEDVALKNLEGEGALEVAEQWAESGKIIRKLEIMRQYLQGADRALVERILSRHRDDDTPSPQLIVRPGKQDHHRGPTAFKSVSQGISIKRTIQGRATMVEAKAAIARVKAARSRYNDRDRESDEETEDEAAELLKAHTMEWILGPQAGLTPSQYRFNRPDEGSSPIVETPTKRPGGKGVIARQAPDLPVTPRPSQGSQKGMHLASPSPTPVPPDARRPDTSREQDLS</sequence>
<evidence type="ECO:0000313" key="16">
    <source>
        <dbReference type="Proteomes" id="UP000092993"/>
    </source>
</evidence>
<feature type="domain" description="DNA repair metallo-beta-lactamase" evidence="14">
    <location>
        <begin position="356"/>
        <end position="470"/>
    </location>
</feature>
<evidence type="ECO:0000313" key="15">
    <source>
        <dbReference type="EMBL" id="OBZ69030.1"/>
    </source>
</evidence>
<feature type="compositionally biased region" description="Basic and acidic residues" evidence="13">
    <location>
        <begin position="720"/>
        <end position="733"/>
    </location>
</feature>
<dbReference type="GO" id="GO:0036297">
    <property type="term" value="P:interstrand cross-link repair"/>
    <property type="evidence" value="ECO:0007669"/>
    <property type="project" value="TreeGrafter"/>
</dbReference>
<gene>
    <name evidence="15" type="primary">Dclre1b</name>
    <name evidence="15" type="ORF">A0H81_11234</name>
</gene>
<keyword evidence="6" id="KW-0378">Hydrolase</keyword>
<dbReference type="OrthoDB" id="5561659at2759"/>
<keyword evidence="16" id="KW-1185">Reference proteome</keyword>
<evidence type="ECO:0000256" key="4">
    <source>
        <dbReference type="ARBA" id="ARBA00022759"/>
    </source>
</evidence>
<comment type="similarity">
    <text evidence="2">Belongs to the DNA repair metallo-beta-lactamase (DRMBL) family.</text>
</comment>
<keyword evidence="8" id="KW-0233">DNA recombination</keyword>
<feature type="region of interest" description="Disordered" evidence="13">
    <location>
        <begin position="655"/>
        <end position="733"/>
    </location>
</feature>
<comment type="subcellular location">
    <subcellularLocation>
        <location evidence="1">Nucleus</location>
    </subcellularLocation>
</comment>
<evidence type="ECO:0000259" key="14">
    <source>
        <dbReference type="Pfam" id="PF07522"/>
    </source>
</evidence>
<evidence type="ECO:0000256" key="3">
    <source>
        <dbReference type="ARBA" id="ARBA00022722"/>
    </source>
</evidence>
<evidence type="ECO:0000256" key="6">
    <source>
        <dbReference type="ARBA" id="ARBA00022801"/>
    </source>
</evidence>
<accession>A0A1C7LWH4</accession>
<dbReference type="GO" id="GO:0003684">
    <property type="term" value="F:damaged DNA binding"/>
    <property type="evidence" value="ECO:0007669"/>
    <property type="project" value="TreeGrafter"/>
</dbReference>
<feature type="region of interest" description="Disordered" evidence="13">
    <location>
        <begin position="560"/>
        <end position="584"/>
    </location>
</feature>
<dbReference type="GO" id="GO:0006303">
    <property type="term" value="P:double-strand break repair via nonhomologous end joining"/>
    <property type="evidence" value="ECO:0007669"/>
    <property type="project" value="TreeGrafter"/>
</dbReference>
<evidence type="ECO:0000256" key="5">
    <source>
        <dbReference type="ARBA" id="ARBA00022763"/>
    </source>
</evidence>
<dbReference type="PANTHER" id="PTHR23240:SF8">
    <property type="entry name" value="PROTEIN ARTEMIS"/>
    <property type="match status" value="1"/>
</dbReference>
<keyword evidence="4" id="KW-0255">Endonuclease</keyword>
<evidence type="ECO:0000256" key="9">
    <source>
        <dbReference type="ARBA" id="ARBA00023204"/>
    </source>
</evidence>
<keyword evidence="7 15" id="KW-0269">Exonuclease</keyword>
<dbReference type="GO" id="GO:0006310">
    <property type="term" value="P:DNA recombination"/>
    <property type="evidence" value="ECO:0007669"/>
    <property type="project" value="UniProtKB-KW"/>
</dbReference>
<evidence type="ECO:0000256" key="2">
    <source>
        <dbReference type="ARBA" id="ARBA00010304"/>
    </source>
</evidence>
<keyword evidence="9" id="KW-0234">DNA repair</keyword>
<keyword evidence="5" id="KW-0227">DNA damage</keyword>
<proteinExistence type="inferred from homology"/>
<dbReference type="GO" id="GO:0000723">
    <property type="term" value="P:telomere maintenance"/>
    <property type="evidence" value="ECO:0007669"/>
    <property type="project" value="TreeGrafter"/>
</dbReference>
<dbReference type="Gene3D" id="3.60.15.10">
    <property type="entry name" value="Ribonuclease Z/Hydroxyacylglutathione hydrolase-like"/>
    <property type="match status" value="1"/>
</dbReference>
<evidence type="ECO:0000256" key="7">
    <source>
        <dbReference type="ARBA" id="ARBA00022839"/>
    </source>
</evidence>
<dbReference type="PANTHER" id="PTHR23240">
    <property type="entry name" value="DNA CROSS-LINK REPAIR PROTEIN PSO2/SNM1-RELATED"/>
    <property type="match status" value="1"/>
</dbReference>
<evidence type="ECO:0000256" key="1">
    <source>
        <dbReference type="ARBA" id="ARBA00004123"/>
    </source>
</evidence>
<dbReference type="Proteomes" id="UP000092993">
    <property type="component" value="Unassembled WGS sequence"/>
</dbReference>
<dbReference type="InterPro" id="IPR036866">
    <property type="entry name" value="RibonucZ/Hydroxyglut_hydro"/>
</dbReference>
<evidence type="ECO:0000256" key="12">
    <source>
        <dbReference type="ARBA" id="ARBA00042677"/>
    </source>
</evidence>
<reference evidence="15 16" key="1">
    <citation type="submission" date="2016-03" db="EMBL/GenBank/DDBJ databases">
        <title>Whole genome sequencing of Grifola frondosa 9006-11.</title>
        <authorList>
            <person name="Min B."/>
            <person name="Park H."/>
            <person name="Kim J.-G."/>
            <person name="Cho H."/>
            <person name="Oh Y.-L."/>
            <person name="Kong W.-S."/>
            <person name="Choi I.-G."/>
        </authorList>
    </citation>
    <scope>NUCLEOTIDE SEQUENCE [LARGE SCALE GENOMIC DNA]</scope>
    <source>
        <strain evidence="15 16">9006-11</strain>
    </source>
</reference>